<proteinExistence type="predicted"/>
<sequence length="69" mass="7945">MAEMMNSRLTLELDGGVNEHGETVFKYKHFNNVKVNAEDASLREVAYALSTLQERPLLMVRRVNEYDIS</sequence>
<dbReference type="EMBL" id="JBHSPF010000015">
    <property type="protein sequence ID" value="MFC5627787.1"/>
    <property type="molecule type" value="Genomic_DNA"/>
</dbReference>
<keyword evidence="3" id="KW-1185">Reference proteome</keyword>
<organism evidence="2 3">
    <name type="scientific">Aliibacillus thermotolerans</name>
    <dbReference type="NCBI Taxonomy" id="1834418"/>
    <lineage>
        <taxon>Bacteria</taxon>
        <taxon>Bacillati</taxon>
        <taxon>Bacillota</taxon>
        <taxon>Bacilli</taxon>
        <taxon>Bacillales</taxon>
        <taxon>Bacillaceae</taxon>
        <taxon>Aliibacillus</taxon>
    </lineage>
</organism>
<comment type="caution">
    <text evidence="2">The sequence shown here is derived from an EMBL/GenBank/DDBJ whole genome shotgun (WGS) entry which is preliminary data.</text>
</comment>
<name>A0ABW0U2S9_9BACI</name>
<dbReference type="Pfam" id="PF07872">
    <property type="entry name" value="DUF1659"/>
    <property type="match status" value="1"/>
</dbReference>
<reference evidence="3" key="1">
    <citation type="journal article" date="2019" name="Int. J. Syst. Evol. Microbiol.">
        <title>The Global Catalogue of Microorganisms (GCM) 10K type strain sequencing project: providing services to taxonomists for standard genome sequencing and annotation.</title>
        <authorList>
            <consortium name="The Broad Institute Genomics Platform"/>
            <consortium name="The Broad Institute Genome Sequencing Center for Infectious Disease"/>
            <person name="Wu L."/>
            <person name="Ma J."/>
        </authorList>
    </citation>
    <scope>NUCLEOTIDE SEQUENCE [LARGE SCALE GENOMIC DNA]</scope>
    <source>
        <strain evidence="3">CGMCC 1.15790</strain>
    </source>
</reference>
<dbReference type="Proteomes" id="UP001596143">
    <property type="component" value="Unassembled WGS sequence"/>
</dbReference>
<dbReference type="RefSeq" id="WP_270896382.1">
    <property type="nucleotide sequence ID" value="NZ_JBHSPF010000015.1"/>
</dbReference>
<evidence type="ECO:0000259" key="1">
    <source>
        <dbReference type="Pfam" id="PF07872"/>
    </source>
</evidence>
<gene>
    <name evidence="2" type="ORF">ACFPTR_02625</name>
</gene>
<evidence type="ECO:0000313" key="3">
    <source>
        <dbReference type="Proteomes" id="UP001596143"/>
    </source>
</evidence>
<dbReference type="InterPro" id="IPR012454">
    <property type="entry name" value="DUF1659"/>
</dbReference>
<accession>A0ABW0U2S9</accession>
<protein>
    <submittedName>
        <fullName evidence="2">DUF1659 domain-containing protein</fullName>
    </submittedName>
</protein>
<feature type="domain" description="DUF1659" evidence="1">
    <location>
        <begin position="2"/>
        <end position="68"/>
    </location>
</feature>
<evidence type="ECO:0000313" key="2">
    <source>
        <dbReference type="EMBL" id="MFC5627787.1"/>
    </source>
</evidence>